<evidence type="ECO:0000313" key="4">
    <source>
        <dbReference type="Proteomes" id="UP001595443"/>
    </source>
</evidence>
<dbReference type="Proteomes" id="UP001595443">
    <property type="component" value="Unassembled WGS sequence"/>
</dbReference>
<feature type="transmembrane region" description="Helical" evidence="1">
    <location>
        <begin position="299"/>
        <end position="321"/>
    </location>
</feature>
<dbReference type="EMBL" id="JBHRSK010000002">
    <property type="protein sequence ID" value="MFC2966787.1"/>
    <property type="molecule type" value="Genomic_DNA"/>
</dbReference>
<feature type="chain" id="PRO_5045533930" description="Fenitrothion hydrolase" evidence="2">
    <location>
        <begin position="21"/>
        <end position="461"/>
    </location>
</feature>
<keyword evidence="1" id="KW-0812">Transmembrane</keyword>
<feature type="transmembrane region" description="Helical" evidence="1">
    <location>
        <begin position="155"/>
        <end position="175"/>
    </location>
</feature>
<feature type="transmembrane region" description="Helical" evidence="1">
    <location>
        <begin position="438"/>
        <end position="456"/>
    </location>
</feature>
<feature type="transmembrane region" description="Helical" evidence="1">
    <location>
        <begin position="187"/>
        <end position="205"/>
    </location>
</feature>
<evidence type="ECO:0000256" key="1">
    <source>
        <dbReference type="SAM" id="Phobius"/>
    </source>
</evidence>
<protein>
    <recommendedName>
        <fullName evidence="5">Fenitrothion hydrolase</fullName>
    </recommendedName>
</protein>
<comment type="caution">
    <text evidence="3">The sequence shown here is derived from an EMBL/GenBank/DDBJ whole genome shotgun (WGS) entry which is preliminary data.</text>
</comment>
<evidence type="ECO:0000313" key="3">
    <source>
        <dbReference type="EMBL" id="MFC2966787.1"/>
    </source>
</evidence>
<evidence type="ECO:0000256" key="2">
    <source>
        <dbReference type="SAM" id="SignalP"/>
    </source>
</evidence>
<feature type="transmembrane region" description="Helical" evidence="1">
    <location>
        <begin position="253"/>
        <end position="279"/>
    </location>
</feature>
<evidence type="ECO:0008006" key="5">
    <source>
        <dbReference type="Google" id="ProtNLM"/>
    </source>
</evidence>
<feature type="signal peptide" evidence="2">
    <location>
        <begin position="1"/>
        <end position="20"/>
    </location>
</feature>
<keyword evidence="4" id="KW-1185">Reference proteome</keyword>
<organism evidence="3 4">
    <name type="scientific">Acidimangrovimonas pyrenivorans</name>
    <dbReference type="NCBI Taxonomy" id="2030798"/>
    <lineage>
        <taxon>Bacteria</taxon>
        <taxon>Pseudomonadati</taxon>
        <taxon>Pseudomonadota</taxon>
        <taxon>Alphaproteobacteria</taxon>
        <taxon>Rhodobacterales</taxon>
        <taxon>Paracoccaceae</taxon>
        <taxon>Acidimangrovimonas</taxon>
    </lineage>
</organism>
<sequence>MRNILALSLALIGLAGPALAHATEQGIVMLLPTGYYIAGGVASVILTVLLVSVLPDRAALALFKPLPLLRSRGAGASVRISSASFAALVLLVVAGWFGPHDPTRNPLPLAIWSLFWVALVVLQGLFGDLWRWLNPWSGPYWLLRRRLTLRPYLRYPRWLGHWPALASFLAFAAVLLAHPAPGDPDQLAPMVASYWLFHFLGMLVFGPKWRRRAEGISVLMANYASVAIFAKRGGRWRAGLPGWRFLTQRRPPVALATFMIVMLAVGSFDGLNETFWWLGLIGVNPLEFPGRSFVVDQNLIGLAVACTVLVAGFVATVYLGTRLAGAPRRFGEAFRRLAPAILPIALGYHFAHYMPSFLVEIQYVLRLLNDPLNLGWSLLGLKDFYVTTGFFNTTATMRTIWLGQAGGVVIGHVLAILSSHALAVQMFGTHSKATRSQLALATFMVLYTLFGLWLLASPRGA</sequence>
<proteinExistence type="predicted"/>
<reference evidence="4" key="1">
    <citation type="journal article" date="2019" name="Int. J. Syst. Evol. Microbiol.">
        <title>The Global Catalogue of Microorganisms (GCM) 10K type strain sequencing project: providing services to taxonomists for standard genome sequencing and annotation.</title>
        <authorList>
            <consortium name="The Broad Institute Genomics Platform"/>
            <consortium name="The Broad Institute Genome Sequencing Center for Infectious Disease"/>
            <person name="Wu L."/>
            <person name="Ma J."/>
        </authorList>
    </citation>
    <scope>NUCLEOTIDE SEQUENCE [LARGE SCALE GENOMIC DNA]</scope>
    <source>
        <strain evidence="4">KCTC 62192</strain>
    </source>
</reference>
<keyword evidence="2" id="KW-0732">Signal</keyword>
<gene>
    <name evidence="3" type="ORF">ACFOES_01650</name>
</gene>
<keyword evidence="1" id="KW-0472">Membrane</keyword>
<keyword evidence="1" id="KW-1133">Transmembrane helix</keyword>
<feature type="transmembrane region" description="Helical" evidence="1">
    <location>
        <begin position="76"/>
        <end position="97"/>
    </location>
</feature>
<feature type="transmembrane region" description="Helical" evidence="1">
    <location>
        <begin position="399"/>
        <end position="417"/>
    </location>
</feature>
<feature type="transmembrane region" description="Helical" evidence="1">
    <location>
        <begin position="109"/>
        <end position="134"/>
    </location>
</feature>
<feature type="transmembrane region" description="Helical" evidence="1">
    <location>
        <begin position="36"/>
        <end position="55"/>
    </location>
</feature>
<accession>A0ABV7ACN7</accession>
<dbReference type="RefSeq" id="WP_377831406.1">
    <property type="nucleotide sequence ID" value="NZ_JBHRSK010000002.1"/>
</dbReference>
<name>A0ABV7ACN7_9RHOB</name>